<keyword evidence="3" id="KW-1185">Reference proteome</keyword>
<evidence type="ECO:0000256" key="1">
    <source>
        <dbReference type="SAM" id="Phobius"/>
    </source>
</evidence>
<sequence length="272" mass="29693">MAFPNAGKAKSHLATNIILAAVFTLSVSGFFMGLRQTGRETEATQASSAESSQTTDTVGNAIPAPSYADIAQAGFSPNANWKSRLSDLAPHDDLDTVRVTDPAELRYRREQRRAYDGSPPIVPHPIDQWSADSCMQCHERAVRIGDVVAPAMSHPAYTSCTQCHVSGKGLGSRWNASDFDLHTGNRFGGYHQPEFGERAYPDAPPTIPHNVHMRQNCMSCHGELGTSPIRTSHPERQSCVQCHVPGGKVDEMNFSESPFPFWESLSKGDPVQ</sequence>
<keyword evidence="1" id="KW-0812">Transmembrane</keyword>
<keyword evidence="1" id="KW-0472">Membrane</keyword>
<evidence type="ECO:0000313" key="2">
    <source>
        <dbReference type="EMBL" id="MBK1879888.1"/>
    </source>
</evidence>
<protein>
    <recommendedName>
        <fullName evidence="4">Periplasmic nitrate reductase, electron transfer subunit</fullName>
    </recommendedName>
</protein>
<accession>A0A934S6L2</accession>
<name>A0A934S6L2_9BACT</name>
<gene>
    <name evidence="2" type="ORF">JIN87_23590</name>
</gene>
<organism evidence="2 3">
    <name type="scientific">Pelagicoccus mobilis</name>
    <dbReference type="NCBI Taxonomy" id="415221"/>
    <lineage>
        <taxon>Bacteria</taxon>
        <taxon>Pseudomonadati</taxon>
        <taxon>Verrucomicrobiota</taxon>
        <taxon>Opitutia</taxon>
        <taxon>Puniceicoccales</taxon>
        <taxon>Pelagicoccaceae</taxon>
        <taxon>Pelagicoccus</taxon>
    </lineage>
</organism>
<dbReference type="RefSeq" id="WP_200358223.1">
    <property type="nucleotide sequence ID" value="NZ_JAENIL010000061.1"/>
</dbReference>
<dbReference type="AlphaFoldDB" id="A0A934S6L2"/>
<reference evidence="2" key="1">
    <citation type="submission" date="2021-01" db="EMBL/GenBank/DDBJ databases">
        <title>Modified the classification status of verrucomicrobia.</title>
        <authorList>
            <person name="Feng X."/>
        </authorList>
    </citation>
    <scope>NUCLEOTIDE SEQUENCE</scope>
    <source>
        <strain evidence="2">KCTC 13126</strain>
    </source>
</reference>
<proteinExistence type="predicted"/>
<dbReference type="SUPFAM" id="SSF48695">
    <property type="entry name" value="Multiheme cytochromes"/>
    <property type="match status" value="1"/>
</dbReference>
<dbReference type="InterPro" id="IPR005591">
    <property type="entry name" value="NapB"/>
</dbReference>
<keyword evidence="1" id="KW-1133">Transmembrane helix</keyword>
<feature type="transmembrane region" description="Helical" evidence="1">
    <location>
        <begin position="12"/>
        <end position="34"/>
    </location>
</feature>
<dbReference type="Pfam" id="PF03892">
    <property type="entry name" value="NapB"/>
    <property type="match status" value="1"/>
</dbReference>
<dbReference type="InterPro" id="IPR036280">
    <property type="entry name" value="Multihaem_cyt_sf"/>
</dbReference>
<comment type="caution">
    <text evidence="2">The sequence shown here is derived from an EMBL/GenBank/DDBJ whole genome shotgun (WGS) entry which is preliminary data.</text>
</comment>
<evidence type="ECO:0008006" key="4">
    <source>
        <dbReference type="Google" id="ProtNLM"/>
    </source>
</evidence>
<dbReference type="GO" id="GO:0009061">
    <property type="term" value="P:anaerobic respiration"/>
    <property type="evidence" value="ECO:0007669"/>
    <property type="project" value="InterPro"/>
</dbReference>
<dbReference type="EMBL" id="JAENIL010000061">
    <property type="protein sequence ID" value="MBK1879888.1"/>
    <property type="molecule type" value="Genomic_DNA"/>
</dbReference>
<evidence type="ECO:0000313" key="3">
    <source>
        <dbReference type="Proteomes" id="UP000617628"/>
    </source>
</evidence>
<dbReference type="Proteomes" id="UP000617628">
    <property type="component" value="Unassembled WGS sequence"/>
</dbReference>